<dbReference type="InterPro" id="IPR036291">
    <property type="entry name" value="NAD(P)-bd_dom_sf"/>
</dbReference>
<dbReference type="SUPFAM" id="SSF52413">
    <property type="entry name" value="UDP-glucose/GDP-mannose dehydrogenase C-terminal domain"/>
    <property type="match status" value="1"/>
</dbReference>
<dbReference type="OrthoDB" id="5193947at2"/>
<dbReference type="EMBL" id="FZOD01000001">
    <property type="protein sequence ID" value="SNR94049.1"/>
    <property type="molecule type" value="Genomic_DNA"/>
</dbReference>
<feature type="binding site" evidence="10">
    <location>
        <position position="122"/>
    </location>
    <ligand>
        <name>NAD(+)</name>
        <dbReference type="ChEBI" id="CHEBI:57540"/>
    </ligand>
</feature>
<feature type="binding site" evidence="10">
    <location>
        <position position="35"/>
    </location>
    <ligand>
        <name>NAD(+)</name>
        <dbReference type="ChEBI" id="CHEBI:57540"/>
    </ligand>
</feature>
<evidence type="ECO:0000256" key="3">
    <source>
        <dbReference type="ARBA" id="ARBA00012954"/>
    </source>
</evidence>
<dbReference type="Pfam" id="PF03721">
    <property type="entry name" value="UDPG_MGDP_dh_N"/>
    <property type="match status" value="1"/>
</dbReference>
<evidence type="ECO:0000256" key="8">
    <source>
        <dbReference type="PIRSR" id="PIRSR500134-1"/>
    </source>
</evidence>
<feature type="domain" description="UDP-glucose/GDP-mannose dehydrogenase C-terminal" evidence="11">
    <location>
        <begin position="320"/>
        <end position="421"/>
    </location>
</feature>
<dbReference type="Gene3D" id="1.20.5.100">
    <property type="entry name" value="Cytochrome c1, transmembrane anchor, C-terminal"/>
    <property type="match status" value="1"/>
</dbReference>
<dbReference type="PIRSF" id="PIRSF000124">
    <property type="entry name" value="UDPglc_GDPman_dh"/>
    <property type="match status" value="1"/>
</dbReference>
<organism evidence="12 13">
    <name type="scientific">Streptosporangium subroseum</name>
    <dbReference type="NCBI Taxonomy" id="106412"/>
    <lineage>
        <taxon>Bacteria</taxon>
        <taxon>Bacillati</taxon>
        <taxon>Actinomycetota</taxon>
        <taxon>Actinomycetes</taxon>
        <taxon>Streptosporangiales</taxon>
        <taxon>Streptosporangiaceae</taxon>
        <taxon>Streptosporangium</taxon>
    </lineage>
</organism>
<feature type="binding site" evidence="9">
    <location>
        <begin position="253"/>
        <end position="257"/>
    </location>
    <ligand>
        <name>substrate</name>
    </ligand>
</feature>
<keyword evidence="4 7" id="KW-0560">Oxidoreductase</keyword>
<protein>
    <recommendedName>
        <fullName evidence="3 7">UDP-glucose 6-dehydrogenase</fullName>
        <ecNumber evidence="3 7">1.1.1.22</ecNumber>
    </recommendedName>
</protein>
<comment type="catalytic activity">
    <reaction evidence="6 7">
        <text>UDP-alpha-D-glucose + 2 NAD(+) + H2O = UDP-alpha-D-glucuronate + 2 NADH + 3 H(+)</text>
        <dbReference type="Rhea" id="RHEA:23596"/>
        <dbReference type="ChEBI" id="CHEBI:15377"/>
        <dbReference type="ChEBI" id="CHEBI:15378"/>
        <dbReference type="ChEBI" id="CHEBI:57540"/>
        <dbReference type="ChEBI" id="CHEBI:57945"/>
        <dbReference type="ChEBI" id="CHEBI:58052"/>
        <dbReference type="ChEBI" id="CHEBI:58885"/>
        <dbReference type="EC" id="1.1.1.22"/>
    </reaction>
</comment>
<feature type="binding site" evidence="9">
    <location>
        <position position="208"/>
    </location>
    <ligand>
        <name>substrate</name>
    </ligand>
</feature>
<feature type="binding site" evidence="9">
    <location>
        <begin position="153"/>
        <end position="156"/>
    </location>
    <ligand>
        <name>substrate</name>
    </ligand>
</feature>
<feature type="active site" description="Nucleophile" evidence="8">
    <location>
        <position position="264"/>
    </location>
</feature>
<dbReference type="AlphaFoldDB" id="A0A239AEP2"/>
<feature type="binding site" evidence="10">
    <location>
        <position position="156"/>
    </location>
    <ligand>
        <name>NAD(+)</name>
        <dbReference type="ChEBI" id="CHEBI:57540"/>
    </ligand>
</feature>
<evidence type="ECO:0000259" key="11">
    <source>
        <dbReference type="SMART" id="SM00984"/>
    </source>
</evidence>
<feature type="binding site" evidence="10">
    <location>
        <position position="334"/>
    </location>
    <ligand>
        <name>NAD(+)</name>
        <dbReference type="ChEBI" id="CHEBI:57540"/>
    </ligand>
</feature>
<dbReference type="Pfam" id="PF00984">
    <property type="entry name" value="UDPG_MGDP_dh"/>
    <property type="match status" value="1"/>
</dbReference>
<evidence type="ECO:0000256" key="1">
    <source>
        <dbReference type="ARBA" id="ARBA00004701"/>
    </source>
</evidence>
<dbReference type="GO" id="GO:0051287">
    <property type="term" value="F:NAD binding"/>
    <property type="evidence" value="ECO:0007669"/>
    <property type="project" value="InterPro"/>
</dbReference>
<dbReference type="EC" id="1.1.1.22" evidence="3 7"/>
<dbReference type="UniPathway" id="UPA00038">
    <property type="reaction ID" value="UER00491"/>
</dbReference>
<dbReference type="Pfam" id="PF03720">
    <property type="entry name" value="UDPG_MGDP_dh_C"/>
    <property type="match status" value="1"/>
</dbReference>
<dbReference type="GO" id="GO:0003979">
    <property type="term" value="F:UDP-glucose 6-dehydrogenase activity"/>
    <property type="evidence" value="ECO:0007669"/>
    <property type="project" value="UniProtKB-EC"/>
</dbReference>
<dbReference type="Proteomes" id="UP000198282">
    <property type="component" value="Unassembled WGS sequence"/>
</dbReference>
<feature type="binding site" evidence="9">
    <location>
        <position position="261"/>
    </location>
    <ligand>
        <name>substrate</name>
    </ligand>
</feature>
<comment type="similarity">
    <text evidence="2 7">Belongs to the UDP-glucose/GDP-mannose dehydrogenase family.</text>
</comment>
<keyword evidence="13" id="KW-1185">Reference proteome</keyword>
<accession>A0A239AEP2</accession>
<gene>
    <name evidence="12" type="ORF">SAMN05216276_1001345</name>
</gene>
<dbReference type="NCBIfam" id="TIGR03026">
    <property type="entry name" value="NDP-sugDHase"/>
    <property type="match status" value="1"/>
</dbReference>
<dbReference type="SUPFAM" id="SSF48179">
    <property type="entry name" value="6-phosphogluconate dehydrogenase C-terminal domain-like"/>
    <property type="match status" value="1"/>
</dbReference>
<name>A0A239AEP2_9ACTN</name>
<dbReference type="InterPro" id="IPR036220">
    <property type="entry name" value="UDP-Glc/GDP-Man_DH_C_sf"/>
</dbReference>
<dbReference type="PANTHER" id="PTHR43750">
    <property type="entry name" value="UDP-GLUCOSE 6-DEHYDROGENASE TUAD"/>
    <property type="match status" value="1"/>
</dbReference>
<feature type="binding site" evidence="9">
    <location>
        <position position="327"/>
    </location>
    <ligand>
        <name>substrate</name>
    </ligand>
</feature>
<evidence type="ECO:0000256" key="7">
    <source>
        <dbReference type="PIRNR" id="PIRNR000124"/>
    </source>
</evidence>
<dbReference type="PANTHER" id="PTHR43750:SF3">
    <property type="entry name" value="UDP-GLUCOSE 6-DEHYDROGENASE TUAD"/>
    <property type="match status" value="1"/>
</dbReference>
<dbReference type="InterPro" id="IPR028357">
    <property type="entry name" value="UDPglc_DH_bac"/>
</dbReference>
<dbReference type="InterPro" id="IPR001732">
    <property type="entry name" value="UDP-Glc/GDP-Man_DH_N"/>
</dbReference>
<evidence type="ECO:0000313" key="12">
    <source>
        <dbReference type="EMBL" id="SNR94049.1"/>
    </source>
</evidence>
<comment type="pathway">
    <text evidence="1">Nucleotide-sugar biosynthesis; UDP-alpha-D-glucuronate biosynthesis; UDP-alpha-D-glucuronate from UDP-alpha-D-glucose: step 1/1.</text>
</comment>
<dbReference type="InterPro" id="IPR014026">
    <property type="entry name" value="UDP-Glc/GDP-Man_DH_dimer"/>
</dbReference>
<evidence type="ECO:0000256" key="10">
    <source>
        <dbReference type="PIRSR" id="PIRSR500134-3"/>
    </source>
</evidence>
<proteinExistence type="inferred from homology"/>
<reference evidence="12 13" key="1">
    <citation type="submission" date="2017-06" db="EMBL/GenBank/DDBJ databases">
        <authorList>
            <person name="Kim H.J."/>
            <person name="Triplett B.A."/>
        </authorList>
    </citation>
    <scope>NUCLEOTIDE SEQUENCE [LARGE SCALE GENOMIC DNA]</scope>
    <source>
        <strain evidence="12 13">CGMCC 4.2132</strain>
    </source>
</reference>
<dbReference type="InterPro" id="IPR017476">
    <property type="entry name" value="UDP-Glc/GDP-Man"/>
</dbReference>
<evidence type="ECO:0000256" key="2">
    <source>
        <dbReference type="ARBA" id="ARBA00006601"/>
    </source>
</evidence>
<evidence type="ECO:0000256" key="6">
    <source>
        <dbReference type="ARBA" id="ARBA00047473"/>
    </source>
</evidence>
<feature type="binding site" evidence="10">
    <location>
        <position position="86"/>
    </location>
    <ligand>
        <name>NAD(+)</name>
        <dbReference type="ChEBI" id="CHEBI:57540"/>
    </ligand>
</feature>
<dbReference type="GO" id="GO:0000271">
    <property type="term" value="P:polysaccharide biosynthetic process"/>
    <property type="evidence" value="ECO:0007669"/>
    <property type="project" value="InterPro"/>
</dbReference>
<evidence type="ECO:0000256" key="9">
    <source>
        <dbReference type="PIRSR" id="PIRSR500134-2"/>
    </source>
</evidence>
<feature type="binding site" evidence="10">
    <location>
        <position position="267"/>
    </location>
    <ligand>
        <name>NAD(+)</name>
        <dbReference type="ChEBI" id="CHEBI:57540"/>
    </ligand>
</feature>
<dbReference type="SMART" id="SM00984">
    <property type="entry name" value="UDPG_MGDP_dh_C"/>
    <property type="match status" value="1"/>
</dbReference>
<dbReference type="PIRSF" id="PIRSF500134">
    <property type="entry name" value="UDPglc_DH_bac"/>
    <property type="match status" value="1"/>
</dbReference>
<keyword evidence="5 7" id="KW-0520">NAD</keyword>
<dbReference type="Gene3D" id="3.40.50.720">
    <property type="entry name" value="NAD(P)-binding Rossmann-like Domain"/>
    <property type="match status" value="2"/>
</dbReference>
<dbReference type="InterPro" id="IPR008927">
    <property type="entry name" value="6-PGluconate_DH-like_C_sf"/>
</dbReference>
<feature type="binding site" evidence="10">
    <location>
        <position position="30"/>
    </location>
    <ligand>
        <name>NAD(+)</name>
        <dbReference type="ChEBI" id="CHEBI:57540"/>
    </ligand>
</feature>
<dbReference type="GO" id="GO:0006065">
    <property type="term" value="P:UDP-glucuronate biosynthetic process"/>
    <property type="evidence" value="ECO:0007669"/>
    <property type="project" value="UniProtKB-UniPathway"/>
</dbReference>
<evidence type="ECO:0000313" key="13">
    <source>
        <dbReference type="Proteomes" id="UP000198282"/>
    </source>
</evidence>
<evidence type="ECO:0000256" key="4">
    <source>
        <dbReference type="ARBA" id="ARBA00023002"/>
    </source>
</evidence>
<dbReference type="SUPFAM" id="SSF51735">
    <property type="entry name" value="NAD(P)-binding Rossmann-fold domains"/>
    <property type="match status" value="1"/>
</dbReference>
<dbReference type="InterPro" id="IPR014027">
    <property type="entry name" value="UDP-Glc/GDP-Man_DH_C"/>
</dbReference>
<sequence>MRMTVIGCGHLGATHAASMAEIGHEVVGVDIDESKIAILRSGRSWFHEPELDEMLARHVASGRLRFTTDFAEAGEFGETHFLGVSTPGMADRDDYDLSQVFAAVRSLAPHLHRPCVIVGKSTVSVGTTAATQALVRELAPAGDDVEVAWNPEFLREGHAVRDTLRPDRIVAGVASARAEERIREVYGPITDAGVPLVVTDPATCELVKGAANAFLSMKISFINAMADVCEASGADVSELADAIGLDSRIGRAYLDAGIGYGGGCLPKDTRAFAARAHELGVDCAADLLRAVDRINAGRRDRVVEMAVKACGGDASGRRVGVWGAAFKVGTDDVRDSPALDVAARLHALGATVTVYDPMAVKNAHAVHPQLGYADEALTAAAGADILLTMTAWPEFRAIDPGAVSEVVNQRVLIDARNAVEVPRWHEADWTLHRLGRT</sequence>
<evidence type="ECO:0000256" key="5">
    <source>
        <dbReference type="ARBA" id="ARBA00023027"/>
    </source>
</evidence>